<dbReference type="Proteomes" id="UP000812031">
    <property type="component" value="Unassembled WGS sequence"/>
</dbReference>
<dbReference type="EMBL" id="JAHWYN010000003">
    <property type="protein sequence ID" value="MBW4359596.1"/>
    <property type="molecule type" value="Genomic_DNA"/>
</dbReference>
<dbReference type="InterPro" id="IPR032593">
    <property type="entry name" value="DUF4907"/>
</dbReference>
<sequence>MTTNTKNEFFWKLLQKNFLSVFNLFIIIFLIGLLIFISCQKEESLKIQSIKINNGWGYSITKNEKIIIKQTVIPVIGKNKNFQTEKEALAIGQLVLKKLNANNSPTITKNDLILLKIKI</sequence>
<keyword evidence="1" id="KW-1133">Transmembrane helix</keyword>
<dbReference type="RefSeq" id="WP_219316128.1">
    <property type="nucleotide sequence ID" value="NZ_JAHWYN010000003.1"/>
</dbReference>
<keyword evidence="3" id="KW-1185">Reference proteome</keyword>
<evidence type="ECO:0000313" key="2">
    <source>
        <dbReference type="EMBL" id="MBW4359596.1"/>
    </source>
</evidence>
<evidence type="ECO:0000313" key="3">
    <source>
        <dbReference type="Proteomes" id="UP000812031"/>
    </source>
</evidence>
<accession>A0ABS6XTM7</accession>
<keyword evidence="1" id="KW-0812">Transmembrane</keyword>
<protein>
    <submittedName>
        <fullName evidence="2">DUF4907 domain-containing protein</fullName>
    </submittedName>
</protein>
<gene>
    <name evidence="2" type="ORF">KZH69_03760</name>
</gene>
<reference evidence="2 3" key="1">
    <citation type="submission" date="2021-07" db="EMBL/GenBank/DDBJ databases">
        <title>Flavobacterium sp. nov. isolated from sediment on the Taihu Lake.</title>
        <authorList>
            <person name="Qu J.-H."/>
        </authorList>
    </citation>
    <scope>NUCLEOTIDE SEQUENCE [LARGE SCALE GENOMIC DNA]</scope>
    <source>
        <strain evidence="2 3">NAS39</strain>
    </source>
</reference>
<name>A0ABS6XTM7_9FLAO</name>
<dbReference type="Pfam" id="PF16250">
    <property type="entry name" value="DUF4907"/>
    <property type="match status" value="1"/>
</dbReference>
<comment type="caution">
    <text evidence="2">The sequence shown here is derived from an EMBL/GenBank/DDBJ whole genome shotgun (WGS) entry which is preliminary data.</text>
</comment>
<feature type="transmembrane region" description="Helical" evidence="1">
    <location>
        <begin position="20"/>
        <end position="39"/>
    </location>
</feature>
<proteinExistence type="predicted"/>
<organism evidence="2 3">
    <name type="scientific">Flavobacterium taihuense</name>
    <dbReference type="NCBI Taxonomy" id="2857508"/>
    <lineage>
        <taxon>Bacteria</taxon>
        <taxon>Pseudomonadati</taxon>
        <taxon>Bacteroidota</taxon>
        <taxon>Flavobacteriia</taxon>
        <taxon>Flavobacteriales</taxon>
        <taxon>Flavobacteriaceae</taxon>
        <taxon>Flavobacterium</taxon>
    </lineage>
</organism>
<keyword evidence="1" id="KW-0472">Membrane</keyword>
<evidence type="ECO:0000256" key="1">
    <source>
        <dbReference type="SAM" id="Phobius"/>
    </source>
</evidence>